<evidence type="ECO:0000256" key="2">
    <source>
        <dbReference type="PROSITE-ProRule" id="PRU00169"/>
    </source>
</evidence>
<evidence type="ECO:0000313" key="5">
    <source>
        <dbReference type="Proteomes" id="UP000177878"/>
    </source>
</evidence>
<accession>A0A1F5S1D8</accession>
<feature type="domain" description="Response regulatory" evidence="3">
    <location>
        <begin position="7"/>
        <end position="129"/>
    </location>
</feature>
<dbReference type="SUPFAM" id="SSF52172">
    <property type="entry name" value="CheY-like"/>
    <property type="match status" value="1"/>
</dbReference>
<dbReference type="PANTHER" id="PTHR44591:SF3">
    <property type="entry name" value="RESPONSE REGULATORY DOMAIN-CONTAINING PROTEIN"/>
    <property type="match status" value="1"/>
</dbReference>
<keyword evidence="1 2" id="KW-0597">Phosphoprotein</keyword>
<dbReference type="Pfam" id="PF00072">
    <property type="entry name" value="Response_reg"/>
    <property type="match status" value="1"/>
</dbReference>
<dbReference type="STRING" id="1797988.A3I35_02140"/>
<comment type="caution">
    <text evidence="4">The sequence shown here is derived from an EMBL/GenBank/DDBJ whole genome shotgun (WGS) entry which is preliminary data.</text>
</comment>
<dbReference type="InterPro" id="IPR050595">
    <property type="entry name" value="Bact_response_regulator"/>
</dbReference>
<dbReference type="PANTHER" id="PTHR44591">
    <property type="entry name" value="STRESS RESPONSE REGULATOR PROTEIN 1"/>
    <property type="match status" value="1"/>
</dbReference>
<dbReference type="Proteomes" id="UP000177878">
    <property type="component" value="Unassembled WGS sequence"/>
</dbReference>
<dbReference type="EMBL" id="MFFV01000009">
    <property type="protein sequence ID" value="OGF20111.1"/>
    <property type="molecule type" value="Genomic_DNA"/>
</dbReference>
<protein>
    <recommendedName>
        <fullName evidence="3">Response regulatory domain-containing protein</fullName>
    </recommendedName>
</protein>
<dbReference type="Gene3D" id="3.40.50.2300">
    <property type="match status" value="1"/>
</dbReference>
<feature type="modified residue" description="4-aspartylphosphate" evidence="2">
    <location>
        <position position="56"/>
    </location>
</feature>
<organism evidence="4 5">
    <name type="scientific">Candidatus Falkowbacteria bacterium RIFCSPLOWO2_02_FULL_45_15</name>
    <dbReference type="NCBI Taxonomy" id="1797988"/>
    <lineage>
        <taxon>Bacteria</taxon>
        <taxon>Candidatus Falkowiibacteriota</taxon>
    </lineage>
</organism>
<gene>
    <name evidence="4" type="ORF">A3I35_02140</name>
</gene>
<evidence type="ECO:0000313" key="4">
    <source>
        <dbReference type="EMBL" id="OGF20111.1"/>
    </source>
</evidence>
<dbReference type="AlphaFoldDB" id="A0A1F5S1D8"/>
<reference evidence="4 5" key="1">
    <citation type="journal article" date="2016" name="Nat. Commun.">
        <title>Thousands of microbial genomes shed light on interconnected biogeochemical processes in an aquifer system.</title>
        <authorList>
            <person name="Anantharaman K."/>
            <person name="Brown C.T."/>
            <person name="Hug L.A."/>
            <person name="Sharon I."/>
            <person name="Castelle C.J."/>
            <person name="Probst A.J."/>
            <person name="Thomas B.C."/>
            <person name="Singh A."/>
            <person name="Wilkins M.J."/>
            <person name="Karaoz U."/>
            <person name="Brodie E.L."/>
            <person name="Williams K.H."/>
            <person name="Hubbard S.S."/>
            <person name="Banfield J.F."/>
        </authorList>
    </citation>
    <scope>NUCLEOTIDE SEQUENCE [LARGE SCALE GENOMIC DNA]</scope>
</reference>
<evidence type="ECO:0000259" key="3">
    <source>
        <dbReference type="PROSITE" id="PS50110"/>
    </source>
</evidence>
<sequence>MSDTAKTILIIEDELTLLEMYRLKFEAAGFNFLGAATGEEGITLAETKHPNLILVDLILANKVAGGKIDGFAVLQELKSNPHTKAIPIYALTNLNQDSDIEEAFKLGADGYFVKSDLTPKELVDNAQKIFRGEKIGTRLG</sequence>
<dbReference type="SMART" id="SM00448">
    <property type="entry name" value="REC"/>
    <property type="match status" value="1"/>
</dbReference>
<dbReference type="PROSITE" id="PS50110">
    <property type="entry name" value="RESPONSE_REGULATORY"/>
    <property type="match status" value="1"/>
</dbReference>
<dbReference type="InterPro" id="IPR011006">
    <property type="entry name" value="CheY-like_superfamily"/>
</dbReference>
<dbReference type="GO" id="GO:0000160">
    <property type="term" value="P:phosphorelay signal transduction system"/>
    <property type="evidence" value="ECO:0007669"/>
    <property type="project" value="InterPro"/>
</dbReference>
<evidence type="ECO:0000256" key="1">
    <source>
        <dbReference type="ARBA" id="ARBA00022553"/>
    </source>
</evidence>
<dbReference type="InterPro" id="IPR001789">
    <property type="entry name" value="Sig_transdc_resp-reg_receiver"/>
</dbReference>
<proteinExistence type="predicted"/>
<name>A0A1F5S1D8_9BACT</name>